<evidence type="ECO:0000313" key="1">
    <source>
        <dbReference type="EMBL" id="KAI6087252.1"/>
    </source>
</evidence>
<proteinExistence type="predicted"/>
<name>A0ACC0D3W6_9PEZI</name>
<dbReference type="EMBL" id="MU394309">
    <property type="protein sequence ID" value="KAI6087252.1"/>
    <property type="molecule type" value="Genomic_DNA"/>
</dbReference>
<gene>
    <name evidence="1" type="ORF">F4821DRAFT_236742</name>
</gene>
<evidence type="ECO:0000313" key="2">
    <source>
        <dbReference type="Proteomes" id="UP001497680"/>
    </source>
</evidence>
<accession>A0ACC0D3W6</accession>
<dbReference type="Proteomes" id="UP001497680">
    <property type="component" value="Unassembled WGS sequence"/>
</dbReference>
<keyword evidence="2" id="KW-1185">Reference proteome</keyword>
<organism evidence="1 2">
    <name type="scientific">Hypoxylon rubiginosum</name>
    <dbReference type="NCBI Taxonomy" id="110542"/>
    <lineage>
        <taxon>Eukaryota</taxon>
        <taxon>Fungi</taxon>
        <taxon>Dikarya</taxon>
        <taxon>Ascomycota</taxon>
        <taxon>Pezizomycotina</taxon>
        <taxon>Sordariomycetes</taxon>
        <taxon>Xylariomycetidae</taxon>
        <taxon>Xylariales</taxon>
        <taxon>Hypoxylaceae</taxon>
        <taxon>Hypoxylon</taxon>
    </lineage>
</organism>
<comment type="caution">
    <text evidence="1">The sequence shown here is derived from an EMBL/GenBank/DDBJ whole genome shotgun (WGS) entry which is preliminary data.</text>
</comment>
<reference evidence="1 2" key="1">
    <citation type="journal article" date="2022" name="New Phytol.">
        <title>Ecological generalism drives hyperdiversity of secondary metabolite gene clusters in xylarialean endophytes.</title>
        <authorList>
            <person name="Franco M.E.E."/>
            <person name="Wisecaver J.H."/>
            <person name="Arnold A.E."/>
            <person name="Ju Y.M."/>
            <person name="Slot J.C."/>
            <person name="Ahrendt S."/>
            <person name="Moore L.P."/>
            <person name="Eastman K.E."/>
            <person name="Scott K."/>
            <person name="Konkel Z."/>
            <person name="Mondo S.J."/>
            <person name="Kuo A."/>
            <person name="Hayes R.D."/>
            <person name="Haridas S."/>
            <person name="Andreopoulos B."/>
            <person name="Riley R."/>
            <person name="LaButti K."/>
            <person name="Pangilinan J."/>
            <person name="Lipzen A."/>
            <person name="Amirebrahimi M."/>
            <person name="Yan J."/>
            <person name="Adam C."/>
            <person name="Keymanesh K."/>
            <person name="Ng V."/>
            <person name="Louie K."/>
            <person name="Northen T."/>
            <person name="Drula E."/>
            <person name="Henrissat B."/>
            <person name="Hsieh H.M."/>
            <person name="Youens-Clark K."/>
            <person name="Lutzoni F."/>
            <person name="Miadlikowska J."/>
            <person name="Eastwood D.C."/>
            <person name="Hamelin R.C."/>
            <person name="Grigoriev I.V."/>
            <person name="U'Ren J.M."/>
        </authorList>
    </citation>
    <scope>NUCLEOTIDE SEQUENCE [LARGE SCALE GENOMIC DNA]</scope>
    <source>
        <strain evidence="1 2">ER1909</strain>
    </source>
</reference>
<protein>
    <submittedName>
        <fullName evidence="1">Uncharacterized protein</fullName>
    </submittedName>
</protein>
<sequence>MAQNPICQALNLSDSQPCKAIATSWDNVFCKFHGKQCYGLYVGYKRRNARLDSLSEDAPPYLRETKVPLANETFEGVTTKKTLKEIHDHIYSEYVLLGQVIDARRLHHEHFYPRQMDYGHQAYLDRLSNRRYIVLEALKKLDKRITLVLYESQRWYKWVREAQQAEEAIREKESKKVKRQAAMFKRNQDRVTARLQVRREKEERRRQDAYLDAIYQERMSASTDNDDDAETWDPIEDAIDDERNKYLDLVKHFLWMETSIDDENPVSNAPDSAALSTSMGNMTMSESEMMARLKHSPLAQSGRLAMINRVTNEMTFVNGNSSQSEAGTAASNAEPGGPVEPSEDGQVRVWEMIDDGVEGESSDRPPKTCKGTVETELEMRRRLKEGVLKKNVAGAQLIGVQELFTGEYWRTAPLADEEIDSLARDIKEIKLLLFCRLLLSHASLLPAAVRASSVEEFLNDPEIAASDLRDVCLRVEMPSLQDIRDACADLARGDEPEEVEEEEEIDVETFVDVIKKAARYSYLQVPLKVKPPLRPGEKVDKKVDKMVDKKPSQKRMKVRVCGKSIWNYSSESSMSRDGWFQFSIMAKDCDLAHAVRLCRNWDELSQLDLLTYFEYFPASNWTSFGSEIKVQMQHQLGFFPYFEGLDGGVCYTTPIEIRDIIAGQMRRGGPVVRRFIKYLTMRTDVFFLVRDGKTGAIITAPAMEDLWIIRRKRETGHASESEWDILLQVGLKCFNAVENLRKWHLGFEDYYDVWIWSSRPGPRGPDVLDVICQGLRKAWRHTGPADVYTHNEALLRNLTRDKISNRVRSIRAGEQVSTLWDGVNDPTGPEFRGYILPYEYYNEADAAEDMVFFPDEQSNNPFKKTINSATHMKEVMPTRALAKYVEAVNAEQKRTEETQSRIEQKRILSSHRIRSPIWEDAFNTIRSSHMGSEREQLLRRVGLLHESSDVVLGGIDKPPVYPELEGANNIKCRNAATVEALHSGDLEPGAQEKYAETYKILHGILGSPQTSGSTDWVWFLVTILDWLEMRADCDTFDPKVRSHPFVVQDIVQAFVLMALFFPDLEICQPATNFFKSEQGEEYWNTYILKPHVRSKMLPDRRSRASLLCRPKEFWNKWANAQQQKFIDRKEYTEGENSYVSLLLDEIPMKSNVAIRSIVAKLYVAGIIEPGYSQRGYGKAIAATEPHRPDQLDLFIYYLSYSRKTDGSKIVPEYVSPTEWPVLLPLAKAFASGNRGARFAVLRLWSAPHFYPIPRQQSPIRSDFMIDDARF</sequence>